<dbReference type="GO" id="GO:0005634">
    <property type="term" value="C:nucleus"/>
    <property type="evidence" value="ECO:0007669"/>
    <property type="project" value="UniProtKB-SubCell"/>
</dbReference>
<dbReference type="EMBL" id="CAJJDM010000084">
    <property type="protein sequence ID" value="CAD8088557.1"/>
    <property type="molecule type" value="Genomic_DNA"/>
</dbReference>
<gene>
    <name evidence="5" type="ORF">PPRIM_AZ9-3.1.T0810160</name>
</gene>
<protein>
    <recommendedName>
        <fullName evidence="4">CCT domain-containing protein</fullName>
    </recommendedName>
</protein>
<feature type="region of interest" description="Disordered" evidence="3">
    <location>
        <begin position="66"/>
        <end position="109"/>
    </location>
</feature>
<reference evidence="5" key="1">
    <citation type="submission" date="2021-01" db="EMBL/GenBank/DDBJ databases">
        <authorList>
            <consortium name="Genoscope - CEA"/>
            <person name="William W."/>
        </authorList>
    </citation>
    <scope>NUCLEOTIDE SEQUENCE</scope>
</reference>
<evidence type="ECO:0000313" key="5">
    <source>
        <dbReference type="EMBL" id="CAD8088557.1"/>
    </source>
</evidence>
<evidence type="ECO:0000313" key="6">
    <source>
        <dbReference type="Proteomes" id="UP000688137"/>
    </source>
</evidence>
<comment type="subcellular location">
    <subcellularLocation>
        <location evidence="1">Nucleus</location>
    </subcellularLocation>
</comment>
<name>A0A8S1N5A1_PARPR</name>
<dbReference type="AlphaFoldDB" id="A0A8S1N5A1"/>
<organism evidence="5 6">
    <name type="scientific">Paramecium primaurelia</name>
    <dbReference type="NCBI Taxonomy" id="5886"/>
    <lineage>
        <taxon>Eukaryota</taxon>
        <taxon>Sar</taxon>
        <taxon>Alveolata</taxon>
        <taxon>Ciliophora</taxon>
        <taxon>Intramacronucleata</taxon>
        <taxon>Oligohymenophorea</taxon>
        <taxon>Peniculida</taxon>
        <taxon>Parameciidae</taxon>
        <taxon>Paramecium</taxon>
    </lineage>
</organism>
<evidence type="ECO:0000256" key="2">
    <source>
        <dbReference type="ARBA" id="ARBA00023242"/>
    </source>
</evidence>
<feature type="domain" description="CCT" evidence="4">
    <location>
        <begin position="65"/>
        <end position="107"/>
    </location>
</feature>
<dbReference type="Proteomes" id="UP000688137">
    <property type="component" value="Unassembled WGS sequence"/>
</dbReference>
<feature type="compositionally biased region" description="Basic residues" evidence="3">
    <location>
        <begin position="68"/>
        <end position="84"/>
    </location>
</feature>
<evidence type="ECO:0000256" key="1">
    <source>
        <dbReference type="ARBA" id="ARBA00004123"/>
    </source>
</evidence>
<feature type="compositionally biased region" description="Basic and acidic residues" evidence="3">
    <location>
        <begin position="85"/>
        <end position="103"/>
    </location>
</feature>
<dbReference type="PANTHER" id="PTHR31319">
    <property type="entry name" value="ZINC FINGER PROTEIN CONSTANS-LIKE 4"/>
    <property type="match status" value="1"/>
</dbReference>
<evidence type="ECO:0000256" key="3">
    <source>
        <dbReference type="SAM" id="MobiDB-lite"/>
    </source>
</evidence>
<accession>A0A8S1N5A1</accession>
<comment type="caution">
    <text evidence="5">The sequence shown here is derived from an EMBL/GenBank/DDBJ whole genome shotgun (WGS) entry which is preliminary data.</text>
</comment>
<proteinExistence type="predicted"/>
<sequence>MNDNNISDPFTQANIQKADAFLAQFIDIKQLLPIKEGLTKEMIEYFNQFKFSTQMQIGPLSYQERQKKIQKYRQKRNTRQFSKKNHYDYRTKKAKSRQREKGRFVSNNK</sequence>
<dbReference type="InterPro" id="IPR045281">
    <property type="entry name" value="CONSTANS-like"/>
</dbReference>
<dbReference type="OMA" id="HYDYRTK"/>
<keyword evidence="2" id="KW-0539">Nucleus</keyword>
<dbReference type="PROSITE" id="PS51017">
    <property type="entry name" value="CCT"/>
    <property type="match status" value="1"/>
</dbReference>
<dbReference type="PANTHER" id="PTHR31319:SF77">
    <property type="entry name" value="ZINC FINGER PROTEIN CONSTANS-LIKE 4"/>
    <property type="match status" value="1"/>
</dbReference>
<dbReference type="Pfam" id="PF06203">
    <property type="entry name" value="CCT"/>
    <property type="match status" value="1"/>
</dbReference>
<keyword evidence="6" id="KW-1185">Reference proteome</keyword>
<evidence type="ECO:0000259" key="4">
    <source>
        <dbReference type="PROSITE" id="PS51017"/>
    </source>
</evidence>
<dbReference type="InterPro" id="IPR010402">
    <property type="entry name" value="CCT_domain"/>
</dbReference>